<dbReference type="Proteomes" id="UP000886998">
    <property type="component" value="Unassembled WGS sequence"/>
</dbReference>
<evidence type="ECO:0000313" key="2">
    <source>
        <dbReference type="Proteomes" id="UP000886998"/>
    </source>
</evidence>
<protein>
    <submittedName>
        <fullName evidence="1">Uncharacterized protein</fullName>
    </submittedName>
</protein>
<dbReference type="EMBL" id="BMAV01014615">
    <property type="protein sequence ID" value="GFY63107.1"/>
    <property type="molecule type" value="Genomic_DNA"/>
</dbReference>
<comment type="caution">
    <text evidence="1">The sequence shown here is derived from an EMBL/GenBank/DDBJ whole genome shotgun (WGS) entry which is preliminary data.</text>
</comment>
<gene>
    <name evidence="1" type="ORF">TNIN_12271</name>
</gene>
<reference evidence="1" key="1">
    <citation type="submission" date="2020-08" db="EMBL/GenBank/DDBJ databases">
        <title>Multicomponent nature underlies the extraordinary mechanical properties of spider dragline silk.</title>
        <authorList>
            <person name="Kono N."/>
            <person name="Nakamura H."/>
            <person name="Mori M."/>
            <person name="Yoshida Y."/>
            <person name="Ohtoshi R."/>
            <person name="Malay A.D."/>
            <person name="Moran D.A.P."/>
            <person name="Tomita M."/>
            <person name="Numata K."/>
            <person name="Arakawa K."/>
        </authorList>
    </citation>
    <scope>NUCLEOTIDE SEQUENCE</scope>
</reference>
<keyword evidence="2" id="KW-1185">Reference proteome</keyword>
<proteinExistence type="predicted"/>
<organism evidence="1 2">
    <name type="scientific">Trichonephila inaurata madagascariensis</name>
    <dbReference type="NCBI Taxonomy" id="2747483"/>
    <lineage>
        <taxon>Eukaryota</taxon>
        <taxon>Metazoa</taxon>
        <taxon>Ecdysozoa</taxon>
        <taxon>Arthropoda</taxon>
        <taxon>Chelicerata</taxon>
        <taxon>Arachnida</taxon>
        <taxon>Araneae</taxon>
        <taxon>Araneomorphae</taxon>
        <taxon>Entelegynae</taxon>
        <taxon>Araneoidea</taxon>
        <taxon>Nephilidae</taxon>
        <taxon>Trichonephila</taxon>
        <taxon>Trichonephila inaurata</taxon>
    </lineage>
</organism>
<dbReference type="AlphaFoldDB" id="A0A8X6Y2D9"/>
<evidence type="ECO:0000313" key="1">
    <source>
        <dbReference type="EMBL" id="GFY63107.1"/>
    </source>
</evidence>
<sequence>MLCNRTSLGIEFMGQGVLFMSTGLSSTGREASFEKGILKLGFSPKYQKYLRMSITIPKVLRKSKPKRVRLLFVCGKKIKSIWKVHPPMVIGTVAF</sequence>
<accession>A0A8X6Y2D9</accession>
<name>A0A8X6Y2D9_9ARAC</name>